<gene>
    <name evidence="2" type="ORF">Q361_1493</name>
</gene>
<feature type="chain" id="PRO_5015616245" description="Pyrroloquinoline-quinone binding quinoprotein" evidence="1">
    <location>
        <begin position="21"/>
        <end position="404"/>
    </location>
</feature>
<dbReference type="PANTHER" id="PTHR42754:SF1">
    <property type="entry name" value="LIPOPROTEIN"/>
    <property type="match status" value="1"/>
</dbReference>
<dbReference type="RefSeq" id="WP_103727186.1">
    <property type="nucleotide sequence ID" value="NZ_PQNY01000049.1"/>
</dbReference>
<name>A0A2S4N4I7_9FLAO</name>
<dbReference type="PANTHER" id="PTHR42754">
    <property type="entry name" value="ENDOGLUCANASE"/>
    <property type="match status" value="1"/>
</dbReference>
<feature type="signal peptide" evidence="1">
    <location>
        <begin position="1"/>
        <end position="20"/>
    </location>
</feature>
<keyword evidence="1" id="KW-0732">Signal</keyword>
<evidence type="ECO:0000313" key="2">
    <source>
        <dbReference type="EMBL" id="POS00596.1"/>
    </source>
</evidence>
<dbReference type="InterPro" id="IPR011047">
    <property type="entry name" value="Quinoprotein_ADH-like_sf"/>
</dbReference>
<dbReference type="OrthoDB" id="9811934at2"/>
<dbReference type="AlphaFoldDB" id="A0A2S4N4I7"/>
<protein>
    <recommendedName>
        <fullName evidence="4">Pyrroloquinoline-quinone binding quinoprotein</fullName>
    </recommendedName>
</protein>
<comment type="caution">
    <text evidence="2">The sequence shown here is derived from an EMBL/GenBank/DDBJ whole genome shotgun (WGS) entry which is preliminary data.</text>
</comment>
<evidence type="ECO:0008006" key="4">
    <source>
        <dbReference type="Google" id="ProtNLM"/>
    </source>
</evidence>
<dbReference type="EMBL" id="PQNY01000049">
    <property type="protein sequence ID" value="POS00596.1"/>
    <property type="molecule type" value="Genomic_DNA"/>
</dbReference>
<keyword evidence="3" id="KW-1185">Reference proteome</keyword>
<proteinExistence type="predicted"/>
<sequence length="404" mass="47112">MKTRILILILILHFSCGLLAQDEFQVLENHTFSSIYDTDIDRTGKSLVKLNDGVISLSETKYGKGIIAKHDFNGKIIWEKYFDDERINDIEVYQNYIYAVGYKYSNSKAWVSKIDSNGNIIWEKLLRIQYENEVCKISISKNGEIYLLCEIQKSRLPIKISFKKKFRNLISFRSRKKDNLESQIAIVRIDDEGKCKWKKIFGKQKNYNTYFAGIISSNENTVVATFSFSEFKVGAKGTRIVILDKNGKPKSVINHQNRIFDVIKHDGNEFQTFQDNDQTRLDKLDTIIISRIGNQKLVAEKMFISKFHSFNITSQLSDDQNSQYFGGSVFNYETLGTLWDNHEDIYIIQLDTNFKIKREYQFNLESIDRINDMLMIDNKLYAIGESWTSENGKIKIQMRLIVLK</sequence>
<dbReference type="SUPFAM" id="SSF50998">
    <property type="entry name" value="Quinoprotein alcohol dehydrogenase-like"/>
    <property type="match status" value="1"/>
</dbReference>
<reference evidence="2 3" key="1">
    <citation type="submission" date="2018-01" db="EMBL/GenBank/DDBJ databases">
        <title>Genomic Encyclopedia of Type Strains, Phase I: the one thousand microbial genomes (KMG-I) project.</title>
        <authorList>
            <person name="Goeker M."/>
        </authorList>
    </citation>
    <scope>NUCLEOTIDE SEQUENCE [LARGE SCALE GENOMIC DNA]</scope>
    <source>
        <strain evidence="2 3">DSM 17960</strain>
    </source>
</reference>
<evidence type="ECO:0000313" key="3">
    <source>
        <dbReference type="Proteomes" id="UP000237056"/>
    </source>
</evidence>
<evidence type="ECO:0000256" key="1">
    <source>
        <dbReference type="SAM" id="SignalP"/>
    </source>
</evidence>
<organism evidence="2 3">
    <name type="scientific">Flavobacterium croceum DSM 17960</name>
    <dbReference type="NCBI Taxonomy" id="1121886"/>
    <lineage>
        <taxon>Bacteria</taxon>
        <taxon>Pseudomonadati</taxon>
        <taxon>Bacteroidota</taxon>
        <taxon>Flavobacteriia</taxon>
        <taxon>Flavobacteriales</taxon>
        <taxon>Flavobacteriaceae</taxon>
        <taxon>Flavobacterium</taxon>
    </lineage>
</organism>
<accession>A0A2S4N4I7</accession>
<dbReference type="Proteomes" id="UP000237056">
    <property type="component" value="Unassembled WGS sequence"/>
</dbReference>